<evidence type="ECO:0000256" key="1">
    <source>
        <dbReference type="SAM" id="Phobius"/>
    </source>
</evidence>
<proteinExistence type="predicted"/>
<sequence>MFALYNEMVIKEKERLSLCCTVPMMFVFFFSFHEIFLTGGRSFAGTCLRKRFKRPASLSLHHSENPIP</sequence>
<dbReference type="STRING" id="301148.B4135_0788"/>
<dbReference type="Proteomes" id="UP000075683">
    <property type="component" value="Unassembled WGS sequence"/>
</dbReference>
<protein>
    <submittedName>
        <fullName evidence="2">Uncharacterized protein</fullName>
    </submittedName>
</protein>
<feature type="transmembrane region" description="Helical" evidence="1">
    <location>
        <begin position="24"/>
        <end position="44"/>
    </location>
</feature>
<evidence type="ECO:0000313" key="3">
    <source>
        <dbReference type="Proteomes" id="UP000075683"/>
    </source>
</evidence>
<keyword evidence="1" id="KW-0472">Membrane</keyword>
<dbReference type="AlphaFoldDB" id="A0A150M706"/>
<name>A0A150M706_9BACI</name>
<organism evidence="2 3">
    <name type="scientific">Caldibacillus debilis</name>
    <dbReference type="NCBI Taxonomy" id="301148"/>
    <lineage>
        <taxon>Bacteria</taxon>
        <taxon>Bacillati</taxon>
        <taxon>Bacillota</taxon>
        <taxon>Bacilli</taxon>
        <taxon>Bacillales</taxon>
        <taxon>Bacillaceae</taxon>
        <taxon>Caldibacillus</taxon>
    </lineage>
</organism>
<evidence type="ECO:0000313" key="2">
    <source>
        <dbReference type="EMBL" id="KYD19889.1"/>
    </source>
</evidence>
<comment type="caution">
    <text evidence="2">The sequence shown here is derived from an EMBL/GenBank/DDBJ whole genome shotgun (WGS) entry which is preliminary data.</text>
</comment>
<gene>
    <name evidence="2" type="ORF">B4135_0788</name>
</gene>
<dbReference type="EMBL" id="LQYT01000037">
    <property type="protein sequence ID" value="KYD19889.1"/>
    <property type="molecule type" value="Genomic_DNA"/>
</dbReference>
<keyword evidence="1" id="KW-1133">Transmembrane helix</keyword>
<keyword evidence="1" id="KW-0812">Transmembrane</keyword>
<accession>A0A150M706</accession>
<reference evidence="2 3" key="1">
    <citation type="submission" date="2016-01" db="EMBL/GenBank/DDBJ databases">
        <title>Draft Genome Sequences of Seven Thermophilic Sporeformers Isolated from Foods.</title>
        <authorList>
            <person name="Berendsen E.M."/>
            <person name="Wells-Bennik M.H."/>
            <person name="Krawcyk A.O."/>
            <person name="De Jong A."/>
            <person name="Holsappel S."/>
            <person name="Eijlander R.T."/>
            <person name="Kuipers O.P."/>
        </authorList>
    </citation>
    <scope>NUCLEOTIDE SEQUENCE [LARGE SCALE GENOMIC DNA]</scope>
    <source>
        <strain evidence="2 3">B4135</strain>
    </source>
</reference>